<keyword evidence="2" id="KW-1003">Cell membrane</keyword>
<evidence type="ECO:0000256" key="3">
    <source>
        <dbReference type="ARBA" id="ARBA00022692"/>
    </source>
</evidence>
<sequence length="247" mass="25815">MTVQPASSPQSAATEDLVAEIRDSAVGASGLDAHVGGFTASTVDQSETTAARLPLFIGGVVVLSSLLLLVAFRSVLIPVKAAAMNLLSVGAAYGVVSLVADGGALGQLVGIDNPTPVPPFIPVMMFAILFGLSMDYEVFLLSRIREAFLRDGDARGAITEGVAGTARVITAAAAIMVAVFGAFILSDEVFLKLIGVGMATAIFVDATIIRMVLVPALMQLMGRWTWWMPAWMEKVVPNAELEPAPAR</sequence>
<evidence type="ECO:0000256" key="4">
    <source>
        <dbReference type="ARBA" id="ARBA00022989"/>
    </source>
</evidence>
<evidence type="ECO:0000256" key="1">
    <source>
        <dbReference type="ARBA" id="ARBA00004651"/>
    </source>
</evidence>
<feature type="transmembrane region" description="Helical" evidence="6">
    <location>
        <begin position="190"/>
        <end position="213"/>
    </location>
</feature>
<accession>A0ABY5PPH0</accession>
<evidence type="ECO:0000313" key="9">
    <source>
        <dbReference type="Proteomes" id="UP001058860"/>
    </source>
</evidence>
<evidence type="ECO:0000313" key="8">
    <source>
        <dbReference type="EMBL" id="UUY06370.1"/>
    </source>
</evidence>
<dbReference type="EMBL" id="CP088295">
    <property type="protein sequence ID" value="UUY06370.1"/>
    <property type="molecule type" value="Genomic_DNA"/>
</dbReference>
<keyword evidence="4 6" id="KW-1133">Transmembrane helix</keyword>
<dbReference type="PANTHER" id="PTHR33406">
    <property type="entry name" value="MEMBRANE PROTEIN MJ1562-RELATED"/>
    <property type="match status" value="1"/>
</dbReference>
<evidence type="ECO:0000259" key="7">
    <source>
        <dbReference type="Pfam" id="PF03176"/>
    </source>
</evidence>
<organism evidence="8 9">
    <name type="scientific">Svornostia abyssi</name>
    <dbReference type="NCBI Taxonomy" id="2898438"/>
    <lineage>
        <taxon>Bacteria</taxon>
        <taxon>Bacillati</taxon>
        <taxon>Actinomycetota</taxon>
        <taxon>Thermoleophilia</taxon>
        <taxon>Solirubrobacterales</taxon>
        <taxon>Baekduiaceae</taxon>
        <taxon>Svornostia</taxon>
    </lineage>
</organism>
<feature type="transmembrane region" description="Helical" evidence="6">
    <location>
        <begin position="79"/>
        <end position="100"/>
    </location>
</feature>
<reference evidence="9" key="1">
    <citation type="submission" date="2021-11" db="EMBL/GenBank/DDBJ databases">
        <title>Cultivation dependent microbiological survey of springs from the worlds oldest radium mine currently devoted to the extraction of radon-saturated water.</title>
        <authorList>
            <person name="Kapinusova G."/>
            <person name="Smrhova T."/>
            <person name="Strejcek M."/>
            <person name="Suman J."/>
            <person name="Jani K."/>
            <person name="Pajer P."/>
            <person name="Uhlik O."/>
        </authorList>
    </citation>
    <scope>NUCLEOTIDE SEQUENCE [LARGE SCALE GENOMIC DNA]</scope>
    <source>
        <strain evidence="9">J379</strain>
    </source>
</reference>
<evidence type="ECO:0000256" key="2">
    <source>
        <dbReference type="ARBA" id="ARBA00022475"/>
    </source>
</evidence>
<feature type="domain" description="Membrane transport protein MMPL" evidence="7">
    <location>
        <begin position="2"/>
        <end position="229"/>
    </location>
</feature>
<dbReference type="Pfam" id="PF03176">
    <property type="entry name" value="MMPL"/>
    <property type="match status" value="1"/>
</dbReference>
<feature type="transmembrane region" description="Helical" evidence="6">
    <location>
        <begin position="162"/>
        <end position="184"/>
    </location>
</feature>
<dbReference type="InterPro" id="IPR050545">
    <property type="entry name" value="Mycobact_MmpL"/>
</dbReference>
<comment type="subcellular location">
    <subcellularLocation>
        <location evidence="1">Cell membrane</location>
        <topology evidence="1">Multi-pass membrane protein</topology>
    </subcellularLocation>
</comment>
<name>A0ABY5PPH0_9ACTN</name>
<proteinExistence type="predicted"/>
<dbReference type="Gene3D" id="1.20.1640.10">
    <property type="entry name" value="Multidrug efflux transporter AcrB transmembrane domain"/>
    <property type="match status" value="1"/>
</dbReference>
<feature type="transmembrane region" description="Helical" evidence="6">
    <location>
        <begin position="53"/>
        <end position="72"/>
    </location>
</feature>
<evidence type="ECO:0000256" key="5">
    <source>
        <dbReference type="ARBA" id="ARBA00023136"/>
    </source>
</evidence>
<keyword evidence="5 6" id="KW-0472">Membrane</keyword>
<dbReference type="Proteomes" id="UP001058860">
    <property type="component" value="Chromosome"/>
</dbReference>
<keyword evidence="3 6" id="KW-0812">Transmembrane</keyword>
<dbReference type="SUPFAM" id="SSF82866">
    <property type="entry name" value="Multidrug efflux transporter AcrB transmembrane domain"/>
    <property type="match status" value="1"/>
</dbReference>
<dbReference type="PANTHER" id="PTHR33406:SF13">
    <property type="entry name" value="MEMBRANE PROTEIN YDFJ"/>
    <property type="match status" value="1"/>
</dbReference>
<keyword evidence="9" id="KW-1185">Reference proteome</keyword>
<protein>
    <submittedName>
        <fullName evidence="8">MMPL family transporter</fullName>
    </submittedName>
</protein>
<dbReference type="RefSeq" id="WP_353866856.1">
    <property type="nucleotide sequence ID" value="NZ_CP088295.1"/>
</dbReference>
<dbReference type="InterPro" id="IPR004869">
    <property type="entry name" value="MMPL_dom"/>
</dbReference>
<gene>
    <name evidence="8" type="ORF">LRS13_24195</name>
</gene>
<evidence type="ECO:0000256" key="6">
    <source>
        <dbReference type="SAM" id="Phobius"/>
    </source>
</evidence>
<feature type="transmembrane region" description="Helical" evidence="6">
    <location>
        <begin position="120"/>
        <end position="141"/>
    </location>
</feature>